<organism evidence="9 10">
    <name type="scientific">Chelydra serpentina</name>
    <name type="common">Snapping turtle</name>
    <name type="synonym">Testudo serpentina</name>
    <dbReference type="NCBI Taxonomy" id="8475"/>
    <lineage>
        <taxon>Eukaryota</taxon>
        <taxon>Metazoa</taxon>
        <taxon>Chordata</taxon>
        <taxon>Craniata</taxon>
        <taxon>Vertebrata</taxon>
        <taxon>Euteleostomi</taxon>
        <taxon>Archelosauria</taxon>
        <taxon>Testudinata</taxon>
        <taxon>Testudines</taxon>
        <taxon>Cryptodira</taxon>
        <taxon>Durocryptodira</taxon>
        <taxon>Americhelydia</taxon>
        <taxon>Chelydroidea</taxon>
        <taxon>Chelydridae</taxon>
        <taxon>Chelydra</taxon>
    </lineage>
</organism>
<dbReference type="PANTHER" id="PTHR10751">
    <property type="entry name" value="GUANYLATE BINDING PROTEIN"/>
    <property type="match status" value="1"/>
</dbReference>
<dbReference type="InterPro" id="IPR037684">
    <property type="entry name" value="GBP_C"/>
</dbReference>
<feature type="region of interest" description="Disordered" evidence="7">
    <location>
        <begin position="442"/>
        <end position="614"/>
    </location>
</feature>
<evidence type="ECO:0000256" key="7">
    <source>
        <dbReference type="SAM" id="MobiDB-lite"/>
    </source>
</evidence>
<protein>
    <submittedName>
        <fullName evidence="9">Guanylate-binding protein 1-like</fullName>
    </submittedName>
</protein>
<dbReference type="InterPro" id="IPR027417">
    <property type="entry name" value="P-loop_NTPase"/>
</dbReference>
<feature type="compositionally biased region" description="Gly residues" evidence="7">
    <location>
        <begin position="487"/>
        <end position="499"/>
    </location>
</feature>
<dbReference type="FunFam" id="3.40.50.300:FF:002830">
    <property type="entry name" value="Guanylate-binding protein 2"/>
    <property type="match status" value="1"/>
</dbReference>
<dbReference type="CDD" id="cd01851">
    <property type="entry name" value="GBP"/>
    <property type="match status" value="1"/>
</dbReference>
<feature type="compositionally biased region" description="Gly residues" evidence="7">
    <location>
        <begin position="524"/>
        <end position="540"/>
    </location>
</feature>
<comment type="caution">
    <text evidence="9">The sequence shown here is derived from an EMBL/GenBank/DDBJ whole genome shotgun (WGS) entry which is preliminary data.</text>
</comment>
<dbReference type="InterPro" id="IPR015894">
    <property type="entry name" value="Guanylate-bd_N"/>
</dbReference>
<dbReference type="GO" id="GO:0045087">
    <property type="term" value="P:innate immune response"/>
    <property type="evidence" value="ECO:0007669"/>
    <property type="project" value="UniProtKB-KW"/>
</dbReference>
<keyword evidence="1" id="KW-0399">Innate immunity</keyword>
<keyword evidence="4" id="KW-0391">Immunity</keyword>
<reference evidence="9 10" key="1">
    <citation type="journal article" date="2020" name="G3 (Bethesda)">
        <title>Draft Genome of the Common Snapping Turtle, Chelydra serpentina, a Model for Phenotypic Plasticity in Reptiles.</title>
        <authorList>
            <person name="Das D."/>
            <person name="Singh S.K."/>
            <person name="Bierstedt J."/>
            <person name="Erickson A."/>
            <person name="Galli G.L.J."/>
            <person name="Crossley D.A. 2nd"/>
            <person name="Rhen T."/>
        </authorList>
    </citation>
    <scope>NUCLEOTIDE SEQUENCE [LARGE SCALE GENOMIC DNA]</scope>
    <source>
        <strain evidence="9">KW</strain>
    </source>
</reference>
<feature type="domain" description="GB1/RHD3-type G" evidence="8">
    <location>
        <begin position="33"/>
        <end position="273"/>
    </location>
</feature>
<dbReference type="PROSITE" id="PS51715">
    <property type="entry name" value="G_GB1_RHD3"/>
    <property type="match status" value="1"/>
</dbReference>
<evidence type="ECO:0000313" key="9">
    <source>
        <dbReference type="EMBL" id="KAG6922999.1"/>
    </source>
</evidence>
<dbReference type="GO" id="GO:0003924">
    <property type="term" value="F:GTPase activity"/>
    <property type="evidence" value="ECO:0007669"/>
    <property type="project" value="InterPro"/>
</dbReference>
<dbReference type="AlphaFoldDB" id="A0A8T1S1W8"/>
<dbReference type="Proteomes" id="UP000765507">
    <property type="component" value="Unassembled WGS sequence"/>
</dbReference>
<evidence type="ECO:0000256" key="6">
    <source>
        <dbReference type="PROSITE-ProRule" id="PRU01052"/>
    </source>
</evidence>
<accession>A0A8T1S1W8</accession>
<dbReference type="CDD" id="cd16269">
    <property type="entry name" value="GBP_C"/>
    <property type="match status" value="1"/>
</dbReference>
<comment type="similarity">
    <text evidence="6">Belongs to the TRAFAC class dynamin-like GTPase superfamily. GB1/RHD3 GTPase family.</text>
</comment>
<evidence type="ECO:0000256" key="2">
    <source>
        <dbReference type="ARBA" id="ARBA00022741"/>
    </source>
</evidence>
<keyword evidence="3" id="KW-0378">Hydrolase</keyword>
<dbReference type="InterPro" id="IPR036543">
    <property type="entry name" value="Guanylate-bd_C_sf"/>
</dbReference>
<keyword evidence="10" id="KW-1185">Reference proteome</keyword>
<dbReference type="Gene3D" id="1.20.1000.10">
    <property type="entry name" value="Guanylate-binding protein, C-terminal domain"/>
    <property type="match status" value="1"/>
</dbReference>
<dbReference type="GO" id="GO:0005525">
    <property type="term" value="F:GTP binding"/>
    <property type="evidence" value="ECO:0007669"/>
    <property type="project" value="UniProtKB-KW"/>
</dbReference>
<gene>
    <name evidence="9" type="ORF">G0U57_000297</name>
</gene>
<evidence type="ECO:0000256" key="5">
    <source>
        <dbReference type="ARBA" id="ARBA00023134"/>
    </source>
</evidence>
<evidence type="ECO:0000259" key="8">
    <source>
        <dbReference type="PROSITE" id="PS51715"/>
    </source>
</evidence>
<dbReference type="InterPro" id="IPR030386">
    <property type="entry name" value="G_GB1_RHD3_dom"/>
</dbReference>
<proteinExistence type="inferred from homology"/>
<evidence type="ECO:0000256" key="3">
    <source>
        <dbReference type="ARBA" id="ARBA00022801"/>
    </source>
</evidence>
<keyword evidence="5" id="KW-0342">GTP-binding</keyword>
<evidence type="ECO:0000256" key="1">
    <source>
        <dbReference type="ARBA" id="ARBA00022588"/>
    </source>
</evidence>
<feature type="non-terminal residue" evidence="9">
    <location>
        <position position="1"/>
    </location>
</feature>
<keyword evidence="2" id="KW-0547">Nucleotide-binding</keyword>
<dbReference type="Gene3D" id="3.40.50.300">
    <property type="entry name" value="P-loop containing nucleotide triphosphate hydrolases"/>
    <property type="match status" value="1"/>
</dbReference>
<dbReference type="Pfam" id="PF02263">
    <property type="entry name" value="GBP"/>
    <property type="match status" value="1"/>
</dbReference>
<dbReference type="EMBL" id="JAHGAV010001040">
    <property type="protein sequence ID" value="KAG6922999.1"/>
    <property type="molecule type" value="Genomic_DNA"/>
</dbReference>
<dbReference type="SUPFAM" id="SSF48340">
    <property type="entry name" value="Interferon-induced guanylate-binding protein 1 (GBP1), C-terminal domain"/>
    <property type="match status" value="1"/>
</dbReference>
<evidence type="ECO:0000313" key="10">
    <source>
        <dbReference type="Proteomes" id="UP000765507"/>
    </source>
</evidence>
<dbReference type="OrthoDB" id="2135133at2759"/>
<dbReference type="SUPFAM" id="SSF52540">
    <property type="entry name" value="P-loop containing nucleoside triphosphate hydrolases"/>
    <property type="match status" value="1"/>
</dbReference>
<evidence type="ECO:0000256" key="4">
    <source>
        <dbReference type="ARBA" id="ARBA00022859"/>
    </source>
</evidence>
<feature type="compositionally biased region" description="Basic and acidic residues" evidence="7">
    <location>
        <begin position="448"/>
        <end position="484"/>
    </location>
</feature>
<name>A0A8T1S1W8_CHESE</name>
<dbReference type="InterPro" id="IPR003191">
    <property type="entry name" value="Guanylate-bd/ATL_C"/>
</dbReference>
<feature type="compositionally biased region" description="Low complexity" evidence="7">
    <location>
        <begin position="500"/>
        <end position="523"/>
    </location>
</feature>
<dbReference type="Pfam" id="PF02841">
    <property type="entry name" value="GBP_C"/>
    <property type="match status" value="1"/>
</dbReference>
<sequence length="614" mass="65162">PVAMEGPVCLVGNGADGQLEVNPAALEILSGLAQPVVPVAIVGLYRTGKSYLMNALAGKQRGFSLGSTIQSHTKGIWMWCLPHPRRAGHTLVLLDTEGLGDVEKGDTKNDTWIFALAVLLSSTLVYNSKGTIDQYAMEQLHFVSELTEHIKVKAQRGDDAEEDTEFIRFFPSFVWAVRDFTLELRIEGQLVTEDQYLEHALELRKGTNKKVMEYNLPRQCIRNFFPTRKCFVFVQPASRQEMGRLDSLPDSALDPLFLDQTRRFCGYVFQCSNVKTVKGGIPVNGRRFSSLVQSYVGTIRSGQVPCLDNAVSAMAAIENGAALGEALALYAAGMGGLRLPAELGELSAAHGTCEADALRLFMQRSFKDEEQGFQAQLLAGITERYANLLAENEAVSEQSCRALLEQLSAAMQQKLSAGIYSQPGGYQAYARDQNQVVENYRAKPNKGVKAEEADSSGSEKAEAEAVLKADTADGGGEARGRGEAEGGDAGAAAEGGGGEAAADGAADEGPGAQPPGARDAAGGQADGGAGQCPAGGGAGAGEQAEGAGGHDAEGLRGESQADGGRDLGPPAGNQLRQQDRLSVEPFQHHRGRAESRRQRVRLPDIQAPVGEGGE</sequence>